<reference evidence="3" key="1">
    <citation type="submission" date="2021-11" db="EMBL/GenBank/DDBJ databases">
        <title>The complete genome of Massilia sp sp. G4R7.</title>
        <authorList>
            <person name="Liu L."/>
            <person name="Yue J."/>
            <person name="Yuan J."/>
            <person name="Yang F."/>
            <person name="Li L."/>
        </authorList>
    </citation>
    <scope>NUCLEOTIDE SEQUENCE</scope>
    <source>
        <strain evidence="3">G4R7</strain>
    </source>
</reference>
<feature type="domain" description="Ice-binding protein C-terminal" evidence="2">
    <location>
        <begin position="169"/>
        <end position="190"/>
    </location>
</feature>
<comment type="caution">
    <text evidence="3">The sequence shown here is derived from an EMBL/GenBank/DDBJ whole genome shotgun (WGS) entry which is preliminary data.</text>
</comment>
<sequence length="195" mass="20700">MSKSTSLISSLILSTVVFAGAAHAGLVGVKDIRVTQASNNPNIQVTEFQAFEAKTGRNVALASNGTVATASSTWSWDSYAAKAIDGRYADTTFPNMWHSSGGSLSDWLNISFSSAVTLDSITMFGRSECCSYRDIYKLDFYGVNGSLLYTATLDANNDKHMGSISLAEVPEPASVALLGLGVAGLVASRRKQLKK</sequence>
<accession>A0ABS8Q1H5</accession>
<keyword evidence="1" id="KW-0732">Signal</keyword>
<dbReference type="Gene3D" id="2.60.120.260">
    <property type="entry name" value="Galactose-binding domain-like"/>
    <property type="match status" value="1"/>
</dbReference>
<feature type="chain" id="PRO_5045445100" evidence="1">
    <location>
        <begin position="25"/>
        <end position="195"/>
    </location>
</feature>
<evidence type="ECO:0000313" key="3">
    <source>
        <dbReference type="EMBL" id="MCD2515424.1"/>
    </source>
</evidence>
<evidence type="ECO:0000259" key="2">
    <source>
        <dbReference type="Pfam" id="PF07589"/>
    </source>
</evidence>
<evidence type="ECO:0000313" key="4">
    <source>
        <dbReference type="Proteomes" id="UP001179361"/>
    </source>
</evidence>
<dbReference type="Proteomes" id="UP001179361">
    <property type="component" value="Unassembled WGS sequence"/>
</dbReference>
<feature type="signal peptide" evidence="1">
    <location>
        <begin position="1"/>
        <end position="24"/>
    </location>
</feature>
<dbReference type="Pfam" id="PF07589">
    <property type="entry name" value="PEP-CTERM"/>
    <property type="match status" value="1"/>
</dbReference>
<proteinExistence type="predicted"/>
<name>A0ABS8Q1H5_9BURK</name>
<evidence type="ECO:0000256" key="1">
    <source>
        <dbReference type="SAM" id="SignalP"/>
    </source>
</evidence>
<protein>
    <submittedName>
        <fullName evidence="3">PEP-CTERM sorting domain-containing protein</fullName>
    </submittedName>
</protein>
<dbReference type="NCBIfam" id="TIGR02595">
    <property type="entry name" value="PEP_CTERM"/>
    <property type="match status" value="1"/>
</dbReference>
<dbReference type="InterPro" id="IPR013424">
    <property type="entry name" value="Ice-binding_C"/>
</dbReference>
<keyword evidence="4" id="KW-1185">Reference proteome</keyword>
<dbReference type="SUPFAM" id="SSF49785">
    <property type="entry name" value="Galactose-binding domain-like"/>
    <property type="match status" value="1"/>
</dbReference>
<gene>
    <name evidence="3" type="ORF">LQ564_03750</name>
</gene>
<dbReference type="InterPro" id="IPR008979">
    <property type="entry name" value="Galactose-bd-like_sf"/>
</dbReference>
<dbReference type="EMBL" id="JAJNOC010000001">
    <property type="protein sequence ID" value="MCD2515424.1"/>
    <property type="molecule type" value="Genomic_DNA"/>
</dbReference>
<organism evidence="3 4">
    <name type="scientific">Massilia phyllostachyos</name>
    <dbReference type="NCBI Taxonomy" id="2898585"/>
    <lineage>
        <taxon>Bacteria</taxon>
        <taxon>Pseudomonadati</taxon>
        <taxon>Pseudomonadota</taxon>
        <taxon>Betaproteobacteria</taxon>
        <taxon>Burkholderiales</taxon>
        <taxon>Oxalobacteraceae</taxon>
        <taxon>Telluria group</taxon>
        <taxon>Massilia</taxon>
    </lineage>
</organism>
<dbReference type="RefSeq" id="WP_231056731.1">
    <property type="nucleotide sequence ID" value="NZ_JAJNOC010000001.1"/>
</dbReference>